<keyword evidence="2" id="KW-1185">Reference proteome</keyword>
<dbReference type="AlphaFoldDB" id="A0A372NRJ9"/>
<dbReference type="Proteomes" id="UP000264217">
    <property type="component" value="Unassembled WGS sequence"/>
</dbReference>
<proteinExistence type="predicted"/>
<comment type="caution">
    <text evidence="1">The sequence shown here is derived from an EMBL/GenBank/DDBJ whole genome shotgun (WGS) entry which is preliminary data.</text>
</comment>
<reference evidence="1 2" key="1">
    <citation type="submission" date="2018-08" db="EMBL/GenBank/DDBJ databases">
        <title>Mucilaginibacter sp. MYSH2.</title>
        <authorList>
            <person name="Seo T."/>
        </authorList>
    </citation>
    <scope>NUCLEOTIDE SEQUENCE [LARGE SCALE GENOMIC DNA]</scope>
    <source>
        <strain evidence="1 2">MYSH2</strain>
    </source>
</reference>
<accession>A0A372NRJ9</accession>
<dbReference type="EMBL" id="QWDC01000003">
    <property type="protein sequence ID" value="RFZ90985.1"/>
    <property type="molecule type" value="Genomic_DNA"/>
</dbReference>
<sequence length="153" mass="17095">MLFTIVGIKLMPGKIEYIRLMRIAGTAFILLLLLLQSCLLETPPELKVTIVNNSPSDVLVSEYTCCDTAFIECEAQMLCEHALDTAFYPRVIKRGASEVLNTKMKAAVSIYAINLDSLKKYCGSTETIADKPWMKIFSNDVDKKAKSSHIEIK</sequence>
<gene>
    <name evidence="1" type="ORF">D0C36_18750</name>
</gene>
<evidence type="ECO:0000313" key="1">
    <source>
        <dbReference type="EMBL" id="RFZ90985.1"/>
    </source>
</evidence>
<organism evidence="1 2">
    <name type="scientific">Mucilaginibacter conchicola</name>
    <dbReference type="NCBI Taxonomy" id="2303333"/>
    <lineage>
        <taxon>Bacteria</taxon>
        <taxon>Pseudomonadati</taxon>
        <taxon>Bacteroidota</taxon>
        <taxon>Sphingobacteriia</taxon>
        <taxon>Sphingobacteriales</taxon>
        <taxon>Sphingobacteriaceae</taxon>
        <taxon>Mucilaginibacter</taxon>
    </lineage>
</organism>
<name>A0A372NRJ9_9SPHI</name>
<evidence type="ECO:0000313" key="2">
    <source>
        <dbReference type="Proteomes" id="UP000264217"/>
    </source>
</evidence>
<protein>
    <submittedName>
        <fullName evidence="1">Uncharacterized protein</fullName>
    </submittedName>
</protein>